<dbReference type="PRINTS" id="PR00348">
    <property type="entry name" value="UBIQUITIN"/>
</dbReference>
<feature type="domain" description="Ubiquitin-like" evidence="1">
    <location>
        <begin position="1"/>
        <end position="48"/>
    </location>
</feature>
<feature type="domain" description="Ubiquitin-like" evidence="1">
    <location>
        <begin position="70"/>
        <end position="141"/>
    </location>
</feature>
<dbReference type="PROSITE" id="PS50053">
    <property type="entry name" value="UBIQUITIN_2"/>
    <property type="match status" value="5"/>
</dbReference>
<dbReference type="InterPro" id="IPR019954">
    <property type="entry name" value="Ubiquitin_CS"/>
</dbReference>
<dbReference type="InterPro" id="IPR019956">
    <property type="entry name" value="Ubiquitin_dom"/>
</dbReference>
<evidence type="ECO:0000259" key="1">
    <source>
        <dbReference type="PROSITE" id="PS50053"/>
    </source>
</evidence>
<dbReference type="InterPro" id="IPR029071">
    <property type="entry name" value="Ubiquitin-like_domsf"/>
</dbReference>
<dbReference type="Gene3D" id="3.10.20.90">
    <property type="entry name" value="Phosphatidylinositol 3-kinase Catalytic Subunit, Chain A, domain 1"/>
    <property type="match status" value="5"/>
</dbReference>
<dbReference type="PROSITE" id="PS00299">
    <property type="entry name" value="UBIQUITIN_1"/>
    <property type="match status" value="1"/>
</dbReference>
<dbReference type="SMART" id="SM00213">
    <property type="entry name" value="UBQ"/>
    <property type="match status" value="5"/>
</dbReference>
<proteinExistence type="predicted"/>
<dbReference type="Pfam" id="PF00240">
    <property type="entry name" value="ubiquitin"/>
    <property type="match status" value="5"/>
</dbReference>
<evidence type="ECO:0000313" key="3">
    <source>
        <dbReference type="WBParaSite" id="Gr19_v10_g14015.t1"/>
    </source>
</evidence>
<dbReference type="InterPro" id="IPR000626">
    <property type="entry name" value="Ubiquitin-like_dom"/>
</dbReference>
<reference evidence="3" key="1">
    <citation type="submission" date="2022-11" db="UniProtKB">
        <authorList>
            <consortium name="WormBaseParasite"/>
        </authorList>
    </citation>
    <scope>IDENTIFICATION</scope>
</reference>
<feature type="domain" description="Ubiquitin-like" evidence="1">
    <location>
        <begin position="167"/>
        <end position="208"/>
    </location>
</feature>
<accession>A0A914H630</accession>
<dbReference type="CDD" id="cd17039">
    <property type="entry name" value="Ubl_ubiquitin_like"/>
    <property type="match status" value="2"/>
</dbReference>
<name>A0A914H630_GLORO</name>
<protein>
    <submittedName>
        <fullName evidence="3">Ubiquitin-like domain-containing protein</fullName>
    </submittedName>
</protein>
<dbReference type="SUPFAM" id="SSF54236">
    <property type="entry name" value="Ubiquitin-like"/>
    <property type="match status" value="5"/>
</dbReference>
<dbReference type="Proteomes" id="UP000887572">
    <property type="component" value="Unplaced"/>
</dbReference>
<keyword evidence="2" id="KW-1185">Reference proteome</keyword>
<dbReference type="PANTHER" id="PTHR10666">
    <property type="entry name" value="UBIQUITIN"/>
    <property type="match status" value="1"/>
</dbReference>
<organism evidence="2 3">
    <name type="scientific">Globodera rostochiensis</name>
    <name type="common">Golden nematode worm</name>
    <name type="synonym">Heterodera rostochiensis</name>
    <dbReference type="NCBI Taxonomy" id="31243"/>
    <lineage>
        <taxon>Eukaryota</taxon>
        <taxon>Metazoa</taxon>
        <taxon>Ecdysozoa</taxon>
        <taxon>Nematoda</taxon>
        <taxon>Chromadorea</taxon>
        <taxon>Rhabditida</taxon>
        <taxon>Tylenchina</taxon>
        <taxon>Tylenchomorpha</taxon>
        <taxon>Tylenchoidea</taxon>
        <taxon>Heteroderidae</taxon>
        <taxon>Heteroderinae</taxon>
        <taxon>Globodera</taxon>
    </lineage>
</organism>
<dbReference type="WBParaSite" id="Gr19_v10_g14015.t1">
    <property type="protein sequence ID" value="Gr19_v10_g14015.t1"/>
    <property type="gene ID" value="Gr19_v10_g14015"/>
</dbReference>
<sequence length="379" mass="43504">MPGKMISLEVDSTESVDNVKKMIQQTEGIPIDQQRLFVQLEDGRRLRDYNIQNGSTLGMVAMEPIAKPKIQLFVKTLTGVIKLEMQASDTVQNVKMKIQEKRGGLCPTKQHLLYKGIQLCEHLTLSDYNMHDEAVLYLIIRPLIPRNESKIILAIEGGKTIELDVKKITDTVHSVKWMIQAVEGIPVNAQQMLFKGTFLKDNVPINDLWFGQPLNLSLKPQFNFDSKYIFVKTSTGKCISLEVQGWNSSYYVMKKIEATEGIRVIEQMLIFEGKQLRDDQSLDDYGIKHESTLELLLFQPNNYEVLMESFGTKKTIKLKLNVWDTVHKIKKLLQEIEAISPGNEYRLYFEGELLKNDDQMLADYNIQKGSKIIYFHAPI</sequence>
<feature type="domain" description="Ubiquitin-like" evidence="1">
    <location>
        <begin position="303"/>
        <end position="372"/>
    </location>
</feature>
<dbReference type="InterPro" id="IPR050158">
    <property type="entry name" value="Ubiquitin_ubiquitin-like"/>
</dbReference>
<dbReference type="AlphaFoldDB" id="A0A914H630"/>
<evidence type="ECO:0000313" key="2">
    <source>
        <dbReference type="Proteomes" id="UP000887572"/>
    </source>
</evidence>
<feature type="domain" description="Ubiquitin-like" evidence="1">
    <location>
        <begin position="227"/>
        <end position="302"/>
    </location>
</feature>